<keyword evidence="4" id="KW-1185">Reference proteome</keyword>
<feature type="signal peptide" evidence="2">
    <location>
        <begin position="1"/>
        <end position="26"/>
    </location>
</feature>
<organism evidence="3 4">
    <name type="scientific">Aquipuribacter nitratireducens</name>
    <dbReference type="NCBI Taxonomy" id="650104"/>
    <lineage>
        <taxon>Bacteria</taxon>
        <taxon>Bacillati</taxon>
        <taxon>Actinomycetota</taxon>
        <taxon>Actinomycetes</taxon>
        <taxon>Micrococcales</taxon>
        <taxon>Intrasporangiaceae</taxon>
        <taxon>Aquipuribacter</taxon>
    </lineage>
</organism>
<gene>
    <name evidence="3" type="ORF">ACFPJ6_11745</name>
</gene>
<feature type="chain" id="PRO_5046163912" description="Serine protease" evidence="2">
    <location>
        <begin position="27"/>
        <end position="361"/>
    </location>
</feature>
<dbReference type="EMBL" id="JBHSLD010000009">
    <property type="protein sequence ID" value="MFC5381466.1"/>
    <property type="molecule type" value="Genomic_DNA"/>
</dbReference>
<comment type="caution">
    <text evidence="3">The sequence shown here is derived from an EMBL/GenBank/DDBJ whole genome shotgun (WGS) entry which is preliminary data.</text>
</comment>
<sequence length="361" mass="37088">MSHLARTSPRSAAAVVALGLSGAALAFAPPALASGPATEEERDVLPRSAIEDVVADTASLPLHVGRVGSVDGPVVRYVVTESSRRGDASRRGVNHAPRLAAAAGTEAVQQVDVVDGVVVFPATVDFSPHLRVEPGPTAFPPAVAEPGSVGEAGYSPLVQLPDGTVLNASHVANATGTHDKLLRTEPGRRGVGRGVERGVFRESEGFYEGEEVYYVSFEATDPVIAALENATYAPALAAAPSAGSDDDDSARSAIVPFTNGRTGADDPDRQGLTSALLGEGDPLNVIDSLPENGNDDEYSPLWDVHAAEWTDAAVAAGLDTVQTDVDDIRELVAEGLVTGPGGAPWGPVGVIVNCPVISIES</sequence>
<feature type="region of interest" description="Disordered" evidence="1">
    <location>
        <begin position="257"/>
        <end position="277"/>
    </location>
</feature>
<evidence type="ECO:0000313" key="3">
    <source>
        <dbReference type="EMBL" id="MFC5381466.1"/>
    </source>
</evidence>
<evidence type="ECO:0000256" key="2">
    <source>
        <dbReference type="SAM" id="SignalP"/>
    </source>
</evidence>
<evidence type="ECO:0000313" key="4">
    <source>
        <dbReference type="Proteomes" id="UP001596122"/>
    </source>
</evidence>
<keyword evidence="2" id="KW-0732">Signal</keyword>
<evidence type="ECO:0008006" key="5">
    <source>
        <dbReference type="Google" id="ProtNLM"/>
    </source>
</evidence>
<evidence type="ECO:0000256" key="1">
    <source>
        <dbReference type="SAM" id="MobiDB-lite"/>
    </source>
</evidence>
<reference evidence="4" key="1">
    <citation type="journal article" date="2019" name="Int. J. Syst. Evol. Microbiol.">
        <title>The Global Catalogue of Microorganisms (GCM) 10K type strain sequencing project: providing services to taxonomists for standard genome sequencing and annotation.</title>
        <authorList>
            <consortium name="The Broad Institute Genomics Platform"/>
            <consortium name="The Broad Institute Genome Sequencing Center for Infectious Disease"/>
            <person name="Wu L."/>
            <person name="Ma J."/>
        </authorList>
    </citation>
    <scope>NUCLEOTIDE SEQUENCE [LARGE SCALE GENOMIC DNA]</scope>
    <source>
        <strain evidence="4">CCUG 43114</strain>
    </source>
</reference>
<dbReference type="RefSeq" id="WP_340269351.1">
    <property type="nucleotide sequence ID" value="NZ_JBBEOG010000004.1"/>
</dbReference>
<name>A0ABW0GR80_9MICO</name>
<dbReference type="Proteomes" id="UP001596122">
    <property type="component" value="Unassembled WGS sequence"/>
</dbReference>
<protein>
    <recommendedName>
        <fullName evidence="5">Serine protease</fullName>
    </recommendedName>
</protein>
<proteinExistence type="predicted"/>
<accession>A0ABW0GR80</accession>